<keyword evidence="11" id="KW-1185">Reference proteome</keyword>
<dbReference type="Pfam" id="PF18185">
    <property type="entry name" value="STALD"/>
    <property type="match status" value="1"/>
</dbReference>
<protein>
    <recommendedName>
        <fullName evidence="6">NAD(+) hydrolase ThsA</fullName>
        <ecNumber evidence="4">3.2.2.5</ecNumber>
    </recommendedName>
</protein>
<keyword evidence="3" id="KW-0051">Antiviral defense</keyword>
<gene>
    <name evidence="10" type="ORF">QTA56_08000</name>
</gene>
<dbReference type="EC" id="3.2.2.5" evidence="4"/>
<evidence type="ECO:0000259" key="9">
    <source>
        <dbReference type="PROSITE" id="PS50305"/>
    </source>
</evidence>
<dbReference type="InterPro" id="IPR029035">
    <property type="entry name" value="DHS-like_NAD/FAD-binding_dom"/>
</dbReference>
<reference evidence="10" key="1">
    <citation type="submission" date="2023-06" db="EMBL/GenBank/DDBJ databases">
        <title>Two novel species of Acinetobacter isolated from motorbike repairing workshop in Vietnam.</title>
        <authorList>
            <person name="Le N.T.T."/>
        </authorList>
    </citation>
    <scope>NUCLEOTIDE SEQUENCE</scope>
    <source>
        <strain evidence="10">VNH17</strain>
    </source>
</reference>
<evidence type="ECO:0000256" key="5">
    <source>
        <dbReference type="ARBA" id="ARBA00035014"/>
    </source>
</evidence>
<dbReference type="SUPFAM" id="SSF52467">
    <property type="entry name" value="DHS-like NAD/FAD-binding domain"/>
    <property type="match status" value="1"/>
</dbReference>
<dbReference type="CDD" id="cd01406">
    <property type="entry name" value="SIR2-like"/>
    <property type="match status" value="1"/>
</dbReference>
<comment type="similarity">
    <text evidence="5">Belongs to the soluble Thoeris ThsA family.</text>
</comment>
<name>A0ABT7WNE9_9GAMM</name>
<comment type="catalytic activity">
    <reaction evidence="7">
        <text>NAD(+) + H2O = ADP-D-ribose + nicotinamide + H(+)</text>
        <dbReference type="Rhea" id="RHEA:16301"/>
        <dbReference type="ChEBI" id="CHEBI:15377"/>
        <dbReference type="ChEBI" id="CHEBI:15378"/>
        <dbReference type="ChEBI" id="CHEBI:17154"/>
        <dbReference type="ChEBI" id="CHEBI:57540"/>
        <dbReference type="ChEBI" id="CHEBI:57967"/>
        <dbReference type="EC" id="3.2.2.5"/>
    </reaction>
    <physiologicalReaction direction="left-to-right" evidence="7">
        <dbReference type="Rhea" id="RHEA:16302"/>
    </physiologicalReaction>
</comment>
<dbReference type="RefSeq" id="WP_267980401.1">
    <property type="nucleotide sequence ID" value="NZ_JAPQKF010000002.1"/>
</dbReference>
<dbReference type="Proteomes" id="UP001168524">
    <property type="component" value="Unassembled WGS sequence"/>
</dbReference>
<evidence type="ECO:0000256" key="7">
    <source>
        <dbReference type="ARBA" id="ARBA00047575"/>
    </source>
</evidence>
<feature type="domain" description="Deacetylase sirtuin-type" evidence="9">
    <location>
        <begin position="1"/>
        <end position="281"/>
    </location>
</feature>
<comment type="caution">
    <text evidence="10">The sequence shown here is derived from an EMBL/GenBank/DDBJ whole genome shotgun (WGS) entry which is preliminary data.</text>
</comment>
<evidence type="ECO:0000256" key="1">
    <source>
        <dbReference type="ARBA" id="ARBA00022801"/>
    </source>
</evidence>
<evidence type="ECO:0000313" key="10">
    <source>
        <dbReference type="EMBL" id="MDN0014177.1"/>
    </source>
</evidence>
<dbReference type="InterPro" id="IPR041486">
    <property type="entry name" value="ThsA_STALD"/>
</dbReference>
<dbReference type="InterPro" id="IPR026590">
    <property type="entry name" value="Ssirtuin_cat_dom"/>
</dbReference>
<evidence type="ECO:0000256" key="8">
    <source>
        <dbReference type="PROSITE-ProRule" id="PRU00236"/>
    </source>
</evidence>
<evidence type="ECO:0000256" key="3">
    <source>
        <dbReference type="ARBA" id="ARBA00023118"/>
    </source>
</evidence>
<evidence type="ECO:0000256" key="6">
    <source>
        <dbReference type="ARBA" id="ARBA00035033"/>
    </source>
</evidence>
<comment type="caution">
    <text evidence="8">Lacks conserved residue(s) required for the propagation of feature annotation.</text>
</comment>
<proteinExistence type="inferred from homology"/>
<dbReference type="EMBL" id="JAUDZE010000002">
    <property type="protein sequence ID" value="MDN0014177.1"/>
    <property type="molecule type" value="Genomic_DNA"/>
</dbReference>
<dbReference type="PROSITE" id="PS50305">
    <property type="entry name" value="SIRTUIN"/>
    <property type="match status" value="1"/>
</dbReference>
<evidence type="ECO:0000256" key="4">
    <source>
        <dbReference type="ARBA" id="ARBA00034327"/>
    </source>
</evidence>
<keyword evidence="1" id="KW-0378">Hydrolase</keyword>
<accession>A0ABT7WNE9</accession>
<keyword evidence="2" id="KW-0520">NAD</keyword>
<evidence type="ECO:0000256" key="2">
    <source>
        <dbReference type="ARBA" id="ARBA00023027"/>
    </source>
</evidence>
<sequence>MGFTKAKEKFISEYVNAIQDGNAAIFAGAGLSASLGFVNWKELLRDLADDLDLDIDKETDLVSIAQYHSNKFNRTRINEKIINEFTTLEKGSENHQILSRLDIDTYWTTNYDQLLEKTLENNGKKVDKKVTNEDFSRYIKRKDATVYKMHGDKDAPHNAVLTKNDYEDYHDSRELFSTVLRGDLLSKVFLFIGFSFDDPNIDYILSRIRILLKDNTPKHYCFFKEIDKNSFAEEQDYLYAKIRQDLKIQDLMRYGIHAVLVEDYPTITEILKVIENRVKRKNIFISGAVEDYEPFGKEKAENLIFKLSYKLAEKNYKIISGYGLGIGSLVINGALEFKVNSAYRKLDDLLILRPFPQINPTAEKHTIYREEMIAQAGIALFFFGNKKDNVSDKIVDSKGMNEEFNLCLKNNVIPIPIGVTGYVAKKLWERVSINYSQYYSDNTEFRNTLNKINEIDNSIDDLISNILKAISLLQKV</sequence>
<organism evidence="10 11">
    <name type="scientific">Acinetobacter thutiue</name>
    <dbReference type="NCBI Taxonomy" id="2998078"/>
    <lineage>
        <taxon>Bacteria</taxon>
        <taxon>Pseudomonadati</taxon>
        <taxon>Pseudomonadota</taxon>
        <taxon>Gammaproteobacteria</taxon>
        <taxon>Moraxellales</taxon>
        <taxon>Moraxellaceae</taxon>
        <taxon>Acinetobacter</taxon>
    </lineage>
</organism>
<evidence type="ECO:0000313" key="11">
    <source>
        <dbReference type="Proteomes" id="UP001168524"/>
    </source>
</evidence>
<dbReference type="Pfam" id="PF13289">
    <property type="entry name" value="SIR2_2"/>
    <property type="match status" value="1"/>
</dbReference>